<dbReference type="InterPro" id="IPR020889">
    <property type="entry name" value="LipoPS_assembly_LptD"/>
</dbReference>
<comment type="caution">
    <text evidence="4">Lacks conserved residue(s) required for the propagation of feature annotation.</text>
</comment>
<evidence type="ECO:0000256" key="5">
    <source>
        <dbReference type="SAM" id="MobiDB-lite"/>
    </source>
</evidence>
<proteinExistence type="inferred from homology"/>
<dbReference type="HAMAP" id="MF_01411">
    <property type="entry name" value="LPS_assembly_LptD"/>
    <property type="match status" value="1"/>
</dbReference>
<dbReference type="NCBIfam" id="NF003358">
    <property type="entry name" value="PRK04423.1"/>
    <property type="match status" value="1"/>
</dbReference>
<comment type="caution">
    <text evidence="8">The sequence shown here is derived from an EMBL/GenBank/DDBJ whole genome shotgun (WGS) entry which is preliminary data.</text>
</comment>
<dbReference type="InterPro" id="IPR050218">
    <property type="entry name" value="LptD"/>
</dbReference>
<comment type="similarity">
    <text evidence="4">Belongs to the LptD family.</text>
</comment>
<dbReference type="PANTHER" id="PTHR30189:SF1">
    <property type="entry name" value="LPS-ASSEMBLY PROTEIN LPTD"/>
    <property type="match status" value="1"/>
</dbReference>
<feature type="domain" description="LptD C-terminal" evidence="7">
    <location>
        <begin position="323"/>
        <end position="710"/>
    </location>
</feature>
<evidence type="ECO:0000313" key="8">
    <source>
        <dbReference type="EMBL" id="KAF1723958.1"/>
    </source>
</evidence>
<evidence type="ECO:0000256" key="2">
    <source>
        <dbReference type="ARBA" id="ARBA00023136"/>
    </source>
</evidence>
<dbReference type="Proteomes" id="UP000781710">
    <property type="component" value="Unassembled WGS sequence"/>
</dbReference>
<evidence type="ECO:0000259" key="6">
    <source>
        <dbReference type="Pfam" id="PF03968"/>
    </source>
</evidence>
<dbReference type="Pfam" id="PF03968">
    <property type="entry name" value="LptD_N"/>
    <property type="match status" value="1"/>
</dbReference>
<dbReference type="InterPro" id="IPR007543">
    <property type="entry name" value="LptD_C"/>
</dbReference>
<feature type="signal peptide" evidence="4">
    <location>
        <begin position="1"/>
        <end position="22"/>
    </location>
</feature>
<keyword evidence="3 4" id="KW-0998">Cell outer membrane</keyword>
<dbReference type="PANTHER" id="PTHR30189">
    <property type="entry name" value="LPS-ASSEMBLY PROTEIN"/>
    <property type="match status" value="1"/>
</dbReference>
<evidence type="ECO:0000256" key="3">
    <source>
        <dbReference type="ARBA" id="ARBA00023237"/>
    </source>
</evidence>
<comment type="function">
    <text evidence="4">Together with LptE, is involved in the assembly of lipopolysaccharide (LPS) at the surface of the outer membrane.</text>
</comment>
<keyword evidence="1 4" id="KW-0732">Signal</keyword>
<dbReference type="RefSeq" id="WP_162338563.1">
    <property type="nucleotide sequence ID" value="NZ_JBHSRQ010000004.1"/>
</dbReference>
<accession>A0ABQ6ZEW8</accession>
<protein>
    <recommendedName>
        <fullName evidence="4">LPS-assembly protein LptD</fullName>
    </recommendedName>
</protein>
<keyword evidence="2 4" id="KW-0472">Membrane</keyword>
<feature type="compositionally biased region" description="Polar residues" evidence="5">
    <location>
        <begin position="50"/>
        <end position="79"/>
    </location>
</feature>
<keyword evidence="9" id="KW-1185">Reference proteome</keyword>
<feature type="chain" id="PRO_5044922710" description="LPS-assembly protein LptD" evidence="4">
    <location>
        <begin position="23"/>
        <end position="822"/>
    </location>
</feature>
<name>A0ABQ6ZEW8_9GAMM</name>
<reference evidence="8 9" key="1">
    <citation type="submission" date="2017-10" db="EMBL/GenBank/DDBJ databases">
        <title>Whole genome sequencing of members of genus Pseudoxanthomonas.</title>
        <authorList>
            <person name="Kumar S."/>
            <person name="Bansal K."/>
            <person name="Kaur A."/>
            <person name="Patil P."/>
            <person name="Sharma S."/>
            <person name="Patil P.B."/>
        </authorList>
    </citation>
    <scope>NUCLEOTIDE SEQUENCE [LARGE SCALE GENOMIC DNA]</scope>
    <source>
        <strain evidence="8 9">DSM 17109</strain>
    </source>
</reference>
<comment type="subcellular location">
    <subcellularLocation>
        <location evidence="4">Cell outer membrane</location>
    </subcellularLocation>
</comment>
<gene>
    <name evidence="4" type="primary">lptD</name>
    <name evidence="8" type="ORF">CSC78_14435</name>
</gene>
<comment type="subunit">
    <text evidence="4">Component of the lipopolysaccharide transport and assembly complex. Interacts with LptE and LptA.</text>
</comment>
<feature type="domain" description="Organic solvent tolerance-like N-terminal" evidence="6">
    <location>
        <begin position="78"/>
        <end position="197"/>
    </location>
</feature>
<evidence type="ECO:0000313" key="9">
    <source>
        <dbReference type="Proteomes" id="UP000781710"/>
    </source>
</evidence>
<dbReference type="InterPro" id="IPR005653">
    <property type="entry name" value="OstA-like_N"/>
</dbReference>
<evidence type="ECO:0000256" key="4">
    <source>
        <dbReference type="HAMAP-Rule" id="MF_01411"/>
    </source>
</evidence>
<sequence length="822" mass="93267" precursor="true">MRTALRLLPLPFSIALCLPALADDEKPESWALCPIQDVIPAFGGAPQPVASGTPQATREQRAEQSTSIEGDSLGGTESNLEYQGNVALSRGDQFLGADNLKYDQEKDTYVADGHIRYQDTGIRLVADTARGNQETDTHQIDNVRYQLVSRRGNGGADRIDMKGPEGSLLHSTYSTCDPEDRRWDLRARRIDINTDDGWGVARGATIRLGKVPVLYVPYLKFPIDDQRHTGLLYPAIGLSGRNGFDWKQPIYLNLAPNYDATLEPRYMSERGFQLGAEFRYLYKKGRGEIQGTWMNKDDLVRDRMGESTYDPLNPNNPDPDDGRGFFSYVGSHRFNRNWQARANLTWLSDARYREDFGNSLYGQSSSSVTSTVGIYGSGEYWTAGLMADHWQLADYLSSERSLPYNRLPRLYLNWNQPLSRWMTVGGHVEAAKFQHDEKDGGSRLDLKPTVSFPIQGAAWYITPTLAYRHTEYRLEADLAQTIATNRARAAYGIPSNQPVSAAQIAEFYDRSPSRSLPIGSLDAGVYFDRETEIKGDRFLHTLEPRLFYLNAPYREQDGLPIFDSRPFNFSYGQLFRDNRYTGPDRQTDANQLTLALTTRLLRQKDGFERLSASIGQIRYFDDVRVTAPNEVPLEKGKSAWVVDANYAPTDRWTIGASYQWDPKFRREDLASVRARYLLPEDGVVNLSYRRRRDVLEQADFSFLYPVTPAWSVVGRYYHSFYRNEARDIEPGLLEGVAGVQWDSCCLAVRALVRRYVRNREGEMNTGFQLEFVLKGLGSAGQDTDRTLRRAILGYYRDDLYLVPPSNIAPRPDDTTYAPDPMP</sequence>
<feature type="region of interest" description="Disordered" evidence="5">
    <location>
        <begin position="43"/>
        <end position="79"/>
    </location>
</feature>
<dbReference type="Pfam" id="PF04453">
    <property type="entry name" value="LptD"/>
    <property type="match status" value="1"/>
</dbReference>
<evidence type="ECO:0000256" key="1">
    <source>
        <dbReference type="ARBA" id="ARBA00022729"/>
    </source>
</evidence>
<organism evidence="8 9">
    <name type="scientific">Pseudoxanthomonas japonensis</name>
    <dbReference type="NCBI Taxonomy" id="69284"/>
    <lineage>
        <taxon>Bacteria</taxon>
        <taxon>Pseudomonadati</taxon>
        <taxon>Pseudomonadota</taxon>
        <taxon>Gammaproteobacteria</taxon>
        <taxon>Lysobacterales</taxon>
        <taxon>Lysobacteraceae</taxon>
        <taxon>Pseudoxanthomonas</taxon>
    </lineage>
</organism>
<dbReference type="EMBL" id="PDWW01000022">
    <property type="protein sequence ID" value="KAF1723958.1"/>
    <property type="molecule type" value="Genomic_DNA"/>
</dbReference>
<evidence type="ECO:0000259" key="7">
    <source>
        <dbReference type="Pfam" id="PF04453"/>
    </source>
</evidence>